<dbReference type="EMBL" id="BART01023114">
    <property type="protein sequence ID" value="GAH04122.1"/>
    <property type="molecule type" value="Genomic_DNA"/>
</dbReference>
<accession>X1C9L7</accession>
<proteinExistence type="predicted"/>
<dbReference type="Pfam" id="PF09376">
    <property type="entry name" value="NurA"/>
    <property type="match status" value="1"/>
</dbReference>
<protein>
    <recommendedName>
        <fullName evidence="1">NurA domain-containing protein</fullName>
    </recommendedName>
</protein>
<sequence>VKNAKENLQNIVKELKKIEYPFFDLPTQINPRKIAALDGGGFAEDFVGLTIIPSRAAGAIFEQNENPIWIEEDDVEILTLDDDPRNFGSLFRDLLEVNVALKLAEMKPDILFLDGSITNFAYKGIPHSLRFFLEDIDSIDEGSYIEKFFSLYQKFIQTAYKLITKCILDDIVLVGVSKDSRANILIKHLHKDSKKRPPINDVSLINIISKGKAGFTKPLKFAPKISPVRQKVWKAANVFQEDELQSFYLSYFVLKDGAQPIRVDSLLPQKNRLKEIQEAMVTYHDG</sequence>
<name>X1C9L7_9ZZZZ</name>
<dbReference type="SMART" id="SM00933">
    <property type="entry name" value="NurA"/>
    <property type="match status" value="1"/>
</dbReference>
<evidence type="ECO:0000313" key="2">
    <source>
        <dbReference type="EMBL" id="GAH04122.1"/>
    </source>
</evidence>
<evidence type="ECO:0000259" key="1">
    <source>
        <dbReference type="SMART" id="SM00933"/>
    </source>
</evidence>
<feature type="domain" description="NurA" evidence="1">
    <location>
        <begin position="32"/>
        <end position="283"/>
    </location>
</feature>
<organism evidence="2">
    <name type="scientific">marine sediment metagenome</name>
    <dbReference type="NCBI Taxonomy" id="412755"/>
    <lineage>
        <taxon>unclassified sequences</taxon>
        <taxon>metagenomes</taxon>
        <taxon>ecological metagenomes</taxon>
    </lineage>
</organism>
<reference evidence="2" key="1">
    <citation type="journal article" date="2014" name="Front. Microbiol.">
        <title>High frequency of phylogenetically diverse reductive dehalogenase-homologous genes in deep subseafloor sedimentary metagenomes.</title>
        <authorList>
            <person name="Kawai M."/>
            <person name="Futagami T."/>
            <person name="Toyoda A."/>
            <person name="Takaki Y."/>
            <person name="Nishi S."/>
            <person name="Hori S."/>
            <person name="Arai W."/>
            <person name="Tsubouchi T."/>
            <person name="Morono Y."/>
            <person name="Uchiyama I."/>
            <person name="Ito T."/>
            <person name="Fujiyama A."/>
            <person name="Inagaki F."/>
            <person name="Takami H."/>
        </authorList>
    </citation>
    <scope>NUCLEOTIDE SEQUENCE</scope>
    <source>
        <strain evidence="2">Expedition CK06-06</strain>
    </source>
</reference>
<feature type="non-terminal residue" evidence="2">
    <location>
        <position position="1"/>
    </location>
</feature>
<dbReference type="InterPro" id="IPR018977">
    <property type="entry name" value="NurA_domain"/>
</dbReference>
<comment type="caution">
    <text evidence="2">The sequence shown here is derived from an EMBL/GenBank/DDBJ whole genome shotgun (WGS) entry which is preliminary data.</text>
</comment>
<dbReference type="AlphaFoldDB" id="X1C9L7"/>
<gene>
    <name evidence="2" type="ORF">S01H4_42140</name>
</gene>
<feature type="non-terminal residue" evidence="2">
    <location>
        <position position="286"/>
    </location>
</feature>